<proteinExistence type="predicted"/>
<keyword evidence="4" id="KW-1185">Reference proteome</keyword>
<dbReference type="Proteomes" id="UP001139311">
    <property type="component" value="Unassembled WGS sequence"/>
</dbReference>
<evidence type="ECO:0000313" key="4">
    <source>
        <dbReference type="Proteomes" id="UP001139311"/>
    </source>
</evidence>
<name>A0A9X1LC46_9PROT</name>
<dbReference type="RefSeq" id="WP_226610999.1">
    <property type="nucleotide sequence ID" value="NZ_JAJAQI010000032.1"/>
</dbReference>
<dbReference type="Gene3D" id="3.40.50.720">
    <property type="entry name" value="NAD(P)-binding Rossmann-like Domain"/>
    <property type="match status" value="1"/>
</dbReference>
<accession>A0A9X1LC46</accession>
<comment type="caution">
    <text evidence="3">The sequence shown here is derived from an EMBL/GenBank/DDBJ whole genome shotgun (WGS) entry which is preliminary data.</text>
</comment>
<dbReference type="EMBL" id="JAJAQI010000032">
    <property type="protein sequence ID" value="MCB4823825.1"/>
    <property type="molecule type" value="Genomic_DNA"/>
</dbReference>
<evidence type="ECO:0000313" key="3">
    <source>
        <dbReference type="EMBL" id="MCB4823825.1"/>
    </source>
</evidence>
<evidence type="ECO:0000256" key="1">
    <source>
        <dbReference type="ARBA" id="ARBA00023027"/>
    </source>
</evidence>
<reference evidence="3" key="1">
    <citation type="submission" date="2021-10" db="EMBL/GenBank/DDBJ databases">
        <title>Roseicella aerolatum sp. nov., isolated from aerosols of e-waste dismantling site.</title>
        <authorList>
            <person name="Qin T."/>
        </authorList>
    </citation>
    <scope>NUCLEOTIDE SEQUENCE</scope>
    <source>
        <strain evidence="3">GB24</strain>
    </source>
</reference>
<gene>
    <name evidence="3" type="ORF">LHA35_19015</name>
</gene>
<dbReference type="InterPro" id="IPR001509">
    <property type="entry name" value="Epimerase_deHydtase"/>
</dbReference>
<dbReference type="Pfam" id="PF01370">
    <property type="entry name" value="Epimerase"/>
    <property type="match status" value="1"/>
</dbReference>
<evidence type="ECO:0000259" key="2">
    <source>
        <dbReference type="Pfam" id="PF01370"/>
    </source>
</evidence>
<keyword evidence="1" id="KW-0520">NAD</keyword>
<dbReference type="InterPro" id="IPR036291">
    <property type="entry name" value="NAD(P)-bd_dom_sf"/>
</dbReference>
<protein>
    <submittedName>
        <fullName evidence="3">NAD-dependent epimerase/dehydratase family protein</fullName>
    </submittedName>
</protein>
<organism evidence="3 4">
    <name type="scientific">Roseicella aerolata</name>
    <dbReference type="NCBI Taxonomy" id="2883479"/>
    <lineage>
        <taxon>Bacteria</taxon>
        <taxon>Pseudomonadati</taxon>
        <taxon>Pseudomonadota</taxon>
        <taxon>Alphaproteobacteria</taxon>
        <taxon>Acetobacterales</taxon>
        <taxon>Roseomonadaceae</taxon>
        <taxon>Roseicella</taxon>
    </lineage>
</organism>
<sequence>MKVLVTGSAGFIGFHVARRLLAAGHAVAGIDAMVPYYDVRLKEARHAQLARHAGFTPHLFDLTDATRLAEVMAAEAPEVVVHLAAQAGVRYALEHPESYIHANIQGTFTLLEACKARPVRHLLMASTSSAYGANTAMPFKETDAVATPLNIYAATKLATEQMGHSYASLWQQPITMFRFFTVYGPWGRPDMAFFKFTDAILRGRSIEVYNHGRMERDFTYIDDLVEAILRLVACAPEAGRKVADCDSISPVAPFRIVNIGNAQPVQLLDFIAALERACGRQADRRYLPMQPGEVLKTWADTSLLQALTGYLPATDVATGTAAFVAWFREHYGI</sequence>
<dbReference type="PRINTS" id="PR01713">
    <property type="entry name" value="NUCEPIMERASE"/>
</dbReference>
<dbReference type="SUPFAM" id="SSF51735">
    <property type="entry name" value="NAD(P)-binding Rossmann-fold domains"/>
    <property type="match status" value="1"/>
</dbReference>
<dbReference type="PANTHER" id="PTHR43574">
    <property type="entry name" value="EPIMERASE-RELATED"/>
    <property type="match status" value="1"/>
</dbReference>
<dbReference type="AlphaFoldDB" id="A0A9X1LC46"/>
<feature type="domain" description="NAD-dependent epimerase/dehydratase" evidence="2">
    <location>
        <begin position="3"/>
        <end position="233"/>
    </location>
</feature>